<organism evidence="1 2">
    <name type="scientific">Bifidobacterium longum</name>
    <dbReference type="NCBI Taxonomy" id="216816"/>
    <lineage>
        <taxon>Bacteria</taxon>
        <taxon>Bacillati</taxon>
        <taxon>Actinomycetota</taxon>
        <taxon>Actinomycetes</taxon>
        <taxon>Bifidobacteriales</taxon>
        <taxon>Bifidobacteriaceae</taxon>
        <taxon>Bifidobacterium</taxon>
    </lineage>
</organism>
<evidence type="ECO:0000313" key="1">
    <source>
        <dbReference type="EMBL" id="PKC90527.1"/>
    </source>
</evidence>
<gene>
    <name evidence="1" type="ORF">APC1503_0397</name>
</gene>
<protein>
    <submittedName>
        <fullName evidence="1">Uncharacterized protein</fullName>
    </submittedName>
</protein>
<comment type="caution">
    <text evidence="1">The sequence shown here is derived from an EMBL/GenBank/DDBJ whole genome shotgun (WGS) entry which is preliminary data.</text>
</comment>
<proteinExistence type="predicted"/>
<dbReference type="RefSeq" id="WP_232781290.1">
    <property type="nucleotide sequence ID" value="NZ_PJDT01000009.1"/>
</dbReference>
<dbReference type="AlphaFoldDB" id="A0A2N0T3B5"/>
<accession>A0A2N0T3B5</accession>
<reference evidence="1 2" key="1">
    <citation type="submission" date="2017-12" db="EMBL/GenBank/DDBJ databases">
        <title>Bifidobacterium longum APC/DPC strains.</title>
        <authorList>
            <person name="Arboleya S."/>
        </authorList>
    </citation>
    <scope>NUCLEOTIDE SEQUENCE [LARGE SCALE GENOMIC DNA]</scope>
    <source>
        <strain evidence="1 2">APC1503</strain>
    </source>
</reference>
<sequence>MWVGADVYRAFGRYLNFRWDTIREAWVENGSGLAFIGADGQVAYMLETAMSKGDGIRFDPMEGREETVRLFRLLLETAKCADIPVRFAGGSGGLRQGD</sequence>
<dbReference type="Proteomes" id="UP000232654">
    <property type="component" value="Unassembled WGS sequence"/>
</dbReference>
<evidence type="ECO:0000313" key="2">
    <source>
        <dbReference type="Proteomes" id="UP000232654"/>
    </source>
</evidence>
<dbReference type="EMBL" id="PJDT01000009">
    <property type="protein sequence ID" value="PKC90527.1"/>
    <property type="molecule type" value="Genomic_DNA"/>
</dbReference>
<name>A0A2N0T3B5_BIFLN</name>